<feature type="domain" description="Signal transduction histidine kinase internal region" evidence="3">
    <location>
        <begin position="172"/>
        <end position="248"/>
    </location>
</feature>
<keyword evidence="2" id="KW-0812">Transmembrane</keyword>
<reference evidence="4 5" key="1">
    <citation type="submission" date="2019-03" db="EMBL/GenBank/DDBJ databases">
        <title>Dyadobacter AR-3-6 sp. nov., isolated from arctic soil.</title>
        <authorList>
            <person name="Chaudhary D.K."/>
        </authorList>
    </citation>
    <scope>NUCLEOTIDE SEQUENCE [LARGE SCALE GENOMIC DNA]</scope>
    <source>
        <strain evidence="4 5">AR-3-6</strain>
    </source>
</reference>
<evidence type="ECO:0000256" key="1">
    <source>
        <dbReference type="SAM" id="Coils"/>
    </source>
</evidence>
<accession>A0A4V2Z4J0</accession>
<dbReference type="PANTHER" id="PTHR34220">
    <property type="entry name" value="SENSOR HISTIDINE KINASE YPDA"/>
    <property type="match status" value="1"/>
</dbReference>
<dbReference type="Pfam" id="PF06580">
    <property type="entry name" value="His_kinase"/>
    <property type="match status" value="1"/>
</dbReference>
<gene>
    <name evidence="4" type="ORF">E0F88_11565</name>
</gene>
<dbReference type="InterPro" id="IPR010559">
    <property type="entry name" value="Sig_transdc_His_kin_internal"/>
</dbReference>
<keyword evidence="1" id="KW-0175">Coiled coil</keyword>
<evidence type="ECO:0000256" key="2">
    <source>
        <dbReference type="SAM" id="Phobius"/>
    </source>
</evidence>
<feature type="transmembrane region" description="Helical" evidence="2">
    <location>
        <begin position="87"/>
        <end position="113"/>
    </location>
</feature>
<dbReference type="OrthoDB" id="927174at2"/>
<dbReference type="PANTHER" id="PTHR34220:SF7">
    <property type="entry name" value="SENSOR HISTIDINE KINASE YPDA"/>
    <property type="match status" value="1"/>
</dbReference>
<dbReference type="InterPro" id="IPR036890">
    <property type="entry name" value="HATPase_C_sf"/>
</dbReference>
<feature type="coiled-coil region" evidence="1">
    <location>
        <begin position="218"/>
        <end position="245"/>
    </location>
</feature>
<dbReference type="InterPro" id="IPR050640">
    <property type="entry name" value="Bact_2-comp_sensor_kinase"/>
</dbReference>
<protein>
    <submittedName>
        <fullName evidence="4">Histidine kinase</fullName>
    </submittedName>
</protein>
<keyword evidence="4" id="KW-0808">Transferase</keyword>
<evidence type="ECO:0000313" key="5">
    <source>
        <dbReference type="Proteomes" id="UP000294850"/>
    </source>
</evidence>
<dbReference type="AlphaFoldDB" id="A0A4V2Z4J0"/>
<feature type="transmembrane region" description="Helical" evidence="2">
    <location>
        <begin position="48"/>
        <end position="66"/>
    </location>
</feature>
<dbReference type="RefSeq" id="WP_131958381.1">
    <property type="nucleotide sequence ID" value="NZ_SMFL01000003.1"/>
</dbReference>
<sequence length="357" mass="41391">MSIPENNAKSEFWNFSPGFFLTNVLIAFLITFSFCPYCYFSQSGLEQIWQSFLISFFISVALSYGSSRLEHYFNKKLPWIHYPAKRLILQTLCYMIYSFCASYVLIVLFVLYIRQSYTIATLPWNELISDTQMPMKWALLISAILISRSFLIEWRKAAIEAEQLKTERYAQQYQSLKDQLNPHFLFNSLNVLSNLVYDNADTAAKFIRQLSKIYRYVLDVQQEELVSLERELEFAENYLALQKIRFEEGLQYSISVEKNESGFLPPLSLQLLLENAIKHNVASMANPLRIEIALEGNAVVVKNNLQIKSSLPEESAGVGLSNIRKRYELLSNENMKVEDENGSFVVRLPILRLNQQI</sequence>
<dbReference type="Proteomes" id="UP000294850">
    <property type="component" value="Unassembled WGS sequence"/>
</dbReference>
<name>A0A4V2Z4J0_9BACT</name>
<dbReference type="GO" id="GO:0016020">
    <property type="term" value="C:membrane"/>
    <property type="evidence" value="ECO:0007669"/>
    <property type="project" value="InterPro"/>
</dbReference>
<organism evidence="4 5">
    <name type="scientific">Dyadobacter psychrotolerans</name>
    <dbReference type="NCBI Taxonomy" id="2541721"/>
    <lineage>
        <taxon>Bacteria</taxon>
        <taxon>Pseudomonadati</taxon>
        <taxon>Bacteroidota</taxon>
        <taxon>Cytophagia</taxon>
        <taxon>Cytophagales</taxon>
        <taxon>Spirosomataceae</taxon>
        <taxon>Dyadobacter</taxon>
    </lineage>
</organism>
<keyword evidence="2" id="KW-1133">Transmembrane helix</keyword>
<proteinExistence type="predicted"/>
<comment type="caution">
    <text evidence="4">The sequence shown here is derived from an EMBL/GenBank/DDBJ whole genome shotgun (WGS) entry which is preliminary data.</text>
</comment>
<dbReference type="EMBL" id="SMFL01000003">
    <property type="protein sequence ID" value="TDE16848.1"/>
    <property type="molecule type" value="Genomic_DNA"/>
</dbReference>
<keyword evidence="5" id="KW-1185">Reference proteome</keyword>
<dbReference type="Gene3D" id="3.30.565.10">
    <property type="entry name" value="Histidine kinase-like ATPase, C-terminal domain"/>
    <property type="match status" value="1"/>
</dbReference>
<evidence type="ECO:0000259" key="3">
    <source>
        <dbReference type="Pfam" id="PF06580"/>
    </source>
</evidence>
<keyword evidence="2" id="KW-0472">Membrane</keyword>
<feature type="transmembrane region" description="Helical" evidence="2">
    <location>
        <begin position="20"/>
        <end position="42"/>
    </location>
</feature>
<evidence type="ECO:0000313" key="4">
    <source>
        <dbReference type="EMBL" id="TDE16848.1"/>
    </source>
</evidence>
<dbReference type="GO" id="GO:0000155">
    <property type="term" value="F:phosphorelay sensor kinase activity"/>
    <property type="evidence" value="ECO:0007669"/>
    <property type="project" value="InterPro"/>
</dbReference>
<keyword evidence="4" id="KW-0418">Kinase</keyword>